<accession>A0AAW2BXJ6</accession>
<evidence type="ECO:0000313" key="2">
    <source>
        <dbReference type="Proteomes" id="UP001459277"/>
    </source>
</evidence>
<evidence type="ECO:0008006" key="3">
    <source>
        <dbReference type="Google" id="ProtNLM"/>
    </source>
</evidence>
<dbReference type="Proteomes" id="UP001459277">
    <property type="component" value="Unassembled WGS sequence"/>
</dbReference>
<comment type="caution">
    <text evidence="1">The sequence shown here is derived from an EMBL/GenBank/DDBJ whole genome shotgun (WGS) entry which is preliminary data.</text>
</comment>
<dbReference type="AlphaFoldDB" id="A0AAW2BXJ6"/>
<gene>
    <name evidence="1" type="ORF">SO802_025037</name>
</gene>
<proteinExistence type="predicted"/>
<name>A0AAW2BXJ6_9ROSI</name>
<organism evidence="1 2">
    <name type="scientific">Lithocarpus litseifolius</name>
    <dbReference type="NCBI Taxonomy" id="425828"/>
    <lineage>
        <taxon>Eukaryota</taxon>
        <taxon>Viridiplantae</taxon>
        <taxon>Streptophyta</taxon>
        <taxon>Embryophyta</taxon>
        <taxon>Tracheophyta</taxon>
        <taxon>Spermatophyta</taxon>
        <taxon>Magnoliopsida</taxon>
        <taxon>eudicotyledons</taxon>
        <taxon>Gunneridae</taxon>
        <taxon>Pentapetalae</taxon>
        <taxon>rosids</taxon>
        <taxon>fabids</taxon>
        <taxon>Fagales</taxon>
        <taxon>Fagaceae</taxon>
        <taxon>Lithocarpus</taxon>
    </lineage>
</organism>
<dbReference type="EMBL" id="JAZDWU010000009">
    <property type="protein sequence ID" value="KAK9990052.1"/>
    <property type="molecule type" value="Genomic_DNA"/>
</dbReference>
<evidence type="ECO:0000313" key="1">
    <source>
        <dbReference type="EMBL" id="KAK9990052.1"/>
    </source>
</evidence>
<keyword evidence="2" id="KW-1185">Reference proteome</keyword>
<sequence length="81" mass="8943">MREYGFEDSWTKKLVVGPLLGIKEPLGFAKNGELLLRGGDEAIVLYNIDSQEMKNLQCGEFPSTAMIYVESLVSFPSGNLS</sequence>
<protein>
    <recommendedName>
        <fullName evidence="3">F-box protein</fullName>
    </recommendedName>
</protein>
<reference evidence="1 2" key="1">
    <citation type="submission" date="2024-01" db="EMBL/GenBank/DDBJ databases">
        <title>A telomere-to-telomere, gap-free genome of sweet tea (Lithocarpus litseifolius).</title>
        <authorList>
            <person name="Zhou J."/>
        </authorList>
    </citation>
    <scope>NUCLEOTIDE SEQUENCE [LARGE SCALE GENOMIC DNA]</scope>
    <source>
        <strain evidence="1">Zhou-2022a</strain>
        <tissue evidence="1">Leaf</tissue>
    </source>
</reference>